<comment type="caution">
    <text evidence="1">The sequence shown here is derived from an EMBL/GenBank/DDBJ whole genome shotgun (WGS) entry which is preliminary data.</text>
</comment>
<reference evidence="1" key="1">
    <citation type="submission" date="2019-08" db="EMBL/GenBank/DDBJ databases">
        <title>The genome of the North American firefly Photinus pyralis.</title>
        <authorList>
            <consortium name="Photinus pyralis genome working group"/>
            <person name="Fallon T.R."/>
            <person name="Sander Lower S.E."/>
            <person name="Weng J.-K."/>
        </authorList>
    </citation>
    <scope>NUCLEOTIDE SEQUENCE</scope>
    <source>
        <strain evidence="1">TRF0915ILg1</strain>
        <tissue evidence="1">Whole body</tissue>
    </source>
</reference>
<organism evidence="1 2">
    <name type="scientific">Ignelater luminosus</name>
    <name type="common">Cucubano</name>
    <name type="synonym">Pyrophorus luminosus</name>
    <dbReference type="NCBI Taxonomy" id="2038154"/>
    <lineage>
        <taxon>Eukaryota</taxon>
        <taxon>Metazoa</taxon>
        <taxon>Ecdysozoa</taxon>
        <taxon>Arthropoda</taxon>
        <taxon>Hexapoda</taxon>
        <taxon>Insecta</taxon>
        <taxon>Pterygota</taxon>
        <taxon>Neoptera</taxon>
        <taxon>Endopterygota</taxon>
        <taxon>Coleoptera</taxon>
        <taxon>Polyphaga</taxon>
        <taxon>Elateriformia</taxon>
        <taxon>Elateroidea</taxon>
        <taxon>Elateridae</taxon>
        <taxon>Agrypninae</taxon>
        <taxon>Pyrophorini</taxon>
        <taxon>Ignelater</taxon>
    </lineage>
</organism>
<dbReference type="OrthoDB" id="4327074at2759"/>
<dbReference type="EMBL" id="VTPC01071332">
    <property type="protein sequence ID" value="KAF2889050.1"/>
    <property type="molecule type" value="Genomic_DNA"/>
</dbReference>
<name>A0A8K0G272_IGNLU</name>
<gene>
    <name evidence="1" type="ORF">ILUMI_17123</name>
</gene>
<evidence type="ECO:0000313" key="2">
    <source>
        <dbReference type="Proteomes" id="UP000801492"/>
    </source>
</evidence>
<feature type="non-terminal residue" evidence="1">
    <location>
        <position position="160"/>
    </location>
</feature>
<dbReference type="AlphaFoldDB" id="A0A8K0G272"/>
<evidence type="ECO:0000313" key="1">
    <source>
        <dbReference type="EMBL" id="KAF2889050.1"/>
    </source>
</evidence>
<sequence length="160" mass="18204">KWISICGLQSWNPNSINFSKCLGKKFNKINESVSNSTQDQFSKSQNIIGYEMPMIFTDNPVPAESSTSNNKITILQDITLHEFALSLPSQDTNMEKGEEPHKSISVDDTGLEKLERVTKIEDHLIYPKTPQRLGKRQTERTSIVLTSTDYNKVVEDKERV</sequence>
<proteinExistence type="predicted"/>
<dbReference type="Proteomes" id="UP000801492">
    <property type="component" value="Unassembled WGS sequence"/>
</dbReference>
<accession>A0A8K0G272</accession>
<protein>
    <submittedName>
        <fullName evidence="1">Uncharacterized protein</fullName>
    </submittedName>
</protein>
<keyword evidence="2" id="KW-1185">Reference proteome</keyword>